<evidence type="ECO:0000313" key="2">
    <source>
        <dbReference type="EMBL" id="GFD51510.1"/>
    </source>
</evidence>
<reference evidence="2" key="1">
    <citation type="journal article" date="2019" name="Sci. Rep.">
        <title>Draft genome of Tanacetum cinerariifolium, the natural source of mosquito coil.</title>
        <authorList>
            <person name="Yamashiro T."/>
            <person name="Shiraishi A."/>
            <person name="Satake H."/>
            <person name="Nakayama K."/>
        </authorList>
    </citation>
    <scope>NUCLEOTIDE SEQUENCE</scope>
</reference>
<name>A0A699WYX5_TANCI</name>
<proteinExistence type="predicted"/>
<accession>A0A699WYX5</accession>
<gene>
    <name evidence="2" type="ORF">Tci_923479</name>
</gene>
<organism evidence="2">
    <name type="scientific">Tanacetum cinerariifolium</name>
    <name type="common">Dalmatian daisy</name>
    <name type="synonym">Chrysanthemum cinerariifolium</name>
    <dbReference type="NCBI Taxonomy" id="118510"/>
    <lineage>
        <taxon>Eukaryota</taxon>
        <taxon>Viridiplantae</taxon>
        <taxon>Streptophyta</taxon>
        <taxon>Embryophyta</taxon>
        <taxon>Tracheophyta</taxon>
        <taxon>Spermatophyta</taxon>
        <taxon>Magnoliopsida</taxon>
        <taxon>eudicotyledons</taxon>
        <taxon>Gunneridae</taxon>
        <taxon>Pentapetalae</taxon>
        <taxon>asterids</taxon>
        <taxon>campanulids</taxon>
        <taxon>Asterales</taxon>
        <taxon>Asteraceae</taxon>
        <taxon>Asteroideae</taxon>
        <taxon>Anthemideae</taxon>
        <taxon>Anthemidinae</taxon>
        <taxon>Tanacetum</taxon>
    </lineage>
</organism>
<feature type="region of interest" description="Disordered" evidence="1">
    <location>
        <begin position="1"/>
        <end position="56"/>
    </location>
</feature>
<evidence type="ECO:0000256" key="1">
    <source>
        <dbReference type="SAM" id="MobiDB-lite"/>
    </source>
</evidence>
<sequence>VTVVEDTAAGNVTVERPKRLRKKRPGVTDASGSSYPPKKLRGDYGTSSGAVTGGKSPSVLKELLASSLLNVEAGVEAAEILHFITSLISSSLGRKSGDPADSITRLNLRTIG</sequence>
<protein>
    <submittedName>
        <fullName evidence="2">Uncharacterized protein</fullName>
    </submittedName>
</protein>
<feature type="non-terminal residue" evidence="2">
    <location>
        <position position="112"/>
    </location>
</feature>
<dbReference type="AlphaFoldDB" id="A0A699WYX5"/>
<comment type="caution">
    <text evidence="2">The sequence shown here is derived from an EMBL/GenBank/DDBJ whole genome shotgun (WGS) entry which is preliminary data.</text>
</comment>
<feature type="non-terminal residue" evidence="2">
    <location>
        <position position="1"/>
    </location>
</feature>
<dbReference type="EMBL" id="BKCJ011771202">
    <property type="protein sequence ID" value="GFD51510.1"/>
    <property type="molecule type" value="Genomic_DNA"/>
</dbReference>